<proteinExistence type="predicted"/>
<sequence length="70" mass="7187">MTHQDPHSAAYQLAFFGPMKLGAYAGTAIGGPIGATVGGVLGGLVGFAWVCSIASSHHQSHVGSIHKKYH</sequence>
<evidence type="ECO:0000313" key="1">
    <source>
        <dbReference type="EMBL" id="MFB2894915.1"/>
    </source>
</evidence>
<protein>
    <submittedName>
        <fullName evidence="1">Uncharacterized protein</fullName>
    </submittedName>
</protein>
<organism evidence="1 2">
    <name type="scientific">Floridaenema flaviceps BLCC-F50</name>
    <dbReference type="NCBI Taxonomy" id="3153642"/>
    <lineage>
        <taxon>Bacteria</taxon>
        <taxon>Bacillati</taxon>
        <taxon>Cyanobacteriota</taxon>
        <taxon>Cyanophyceae</taxon>
        <taxon>Oscillatoriophycideae</taxon>
        <taxon>Aerosakkonematales</taxon>
        <taxon>Aerosakkonemataceae</taxon>
        <taxon>Floridanema</taxon>
        <taxon>Floridanema flaviceps</taxon>
    </lineage>
</organism>
<dbReference type="RefSeq" id="WP_413264558.1">
    <property type="nucleotide sequence ID" value="NZ_JBHFNR010000133.1"/>
</dbReference>
<gene>
    <name evidence="1" type="ORF">ACE1CI_18560</name>
</gene>
<accession>A0ABV4XT69</accession>
<comment type="caution">
    <text evidence="1">The sequence shown here is derived from an EMBL/GenBank/DDBJ whole genome shotgun (WGS) entry which is preliminary data.</text>
</comment>
<name>A0ABV4XT69_9CYAN</name>
<evidence type="ECO:0000313" key="2">
    <source>
        <dbReference type="Proteomes" id="UP001576784"/>
    </source>
</evidence>
<keyword evidence="2" id="KW-1185">Reference proteome</keyword>
<dbReference type="Proteomes" id="UP001576784">
    <property type="component" value="Unassembled WGS sequence"/>
</dbReference>
<dbReference type="EMBL" id="JBHFNR010000133">
    <property type="protein sequence ID" value="MFB2894915.1"/>
    <property type="molecule type" value="Genomic_DNA"/>
</dbReference>
<reference evidence="1 2" key="1">
    <citation type="submission" date="2024-09" db="EMBL/GenBank/DDBJ databases">
        <title>Floridaenema gen nov. (Aerosakkonemataceae, Aerosakkonematales ord. nov., Cyanobacteria) from benthic tropical and subtropical fresh waters, with the description of four new species.</title>
        <authorList>
            <person name="Moretto J.A."/>
            <person name="Berthold D.E."/>
            <person name="Lefler F.W."/>
            <person name="Huang I.-S."/>
            <person name="Laughinghouse H. IV."/>
        </authorList>
    </citation>
    <scope>NUCLEOTIDE SEQUENCE [LARGE SCALE GENOMIC DNA]</scope>
    <source>
        <strain evidence="1 2">BLCC-F50</strain>
    </source>
</reference>